<sequence>MDRDRRLYAWTCCLLLGLASQAQAREAQPCAPHLLDAVARQLGHSDWVEPTYDVPGPFPAVACKPWPDDRGQTVIAMAYLDPGDTAVEGERHPHLLLAKVDSRSGKLLERHDSEFEEDAAVAVGSDSLWLDTARYRLSPTVRAFGVVFHSVARGASCPDAGFDNLLTLVVPAGDGKLRPVLSTYLDQWRTLKGSVCSAEPGFEQEVSQLTLALGPGRTNGFADLIVTSRVGDGEAEDGKPLRTVKRTLRYDGRRYPLEEYSDFWHRP</sequence>
<dbReference type="AlphaFoldDB" id="A0A2R3IQU2"/>
<evidence type="ECO:0000256" key="1">
    <source>
        <dbReference type="SAM" id="SignalP"/>
    </source>
</evidence>
<proteinExistence type="predicted"/>
<feature type="chain" id="PRO_5030054707" description="Multidrug ABC transporter ATPase" evidence="1">
    <location>
        <begin position="25"/>
        <end position="267"/>
    </location>
</feature>
<gene>
    <name evidence="2" type="ORF">CSB93_2559</name>
</gene>
<dbReference type="Proteomes" id="UP000238390">
    <property type="component" value="Chromosome"/>
</dbReference>
<keyword evidence="1" id="KW-0732">Signal</keyword>
<protein>
    <recommendedName>
        <fullName evidence="4">Multidrug ABC transporter ATPase</fullName>
    </recommendedName>
</protein>
<organism evidence="2 3">
    <name type="scientific">Pseudomonas paraeruginosa</name>
    <dbReference type="NCBI Taxonomy" id="2994495"/>
    <lineage>
        <taxon>Bacteria</taxon>
        <taxon>Pseudomonadati</taxon>
        <taxon>Pseudomonadota</taxon>
        <taxon>Gammaproteobacteria</taxon>
        <taxon>Pseudomonadales</taxon>
        <taxon>Pseudomonadaceae</taxon>
        <taxon>Pseudomonas</taxon>
    </lineage>
</organism>
<dbReference type="RefSeq" id="WP_058129835.1">
    <property type="nucleotide sequence ID" value="NZ_CP020560.1"/>
</dbReference>
<dbReference type="EMBL" id="CP027169">
    <property type="protein sequence ID" value="AVK04300.1"/>
    <property type="molecule type" value="Genomic_DNA"/>
</dbReference>
<evidence type="ECO:0000313" key="3">
    <source>
        <dbReference type="Proteomes" id="UP000238390"/>
    </source>
</evidence>
<dbReference type="GeneID" id="77219790"/>
<evidence type="ECO:0000313" key="2">
    <source>
        <dbReference type="EMBL" id="AVK04300.1"/>
    </source>
</evidence>
<reference evidence="2 3" key="1">
    <citation type="submission" date="2018-02" db="EMBL/GenBank/DDBJ databases">
        <title>FDA/CDC Antimicrobial Resistant Isolate Bank Genome Sequencing.</title>
        <authorList>
            <person name="Benahmed F.H."/>
            <person name="Lutgring J.D."/>
            <person name="Yoo B."/>
            <person name="Machado M."/>
            <person name="Brown A."/>
            <person name="McAllister G."/>
            <person name="Perry A."/>
            <person name="Halpin A.L."/>
            <person name="Vavikolanu K."/>
            <person name="Ott S."/>
            <person name="Zhao X."/>
            <person name="Tallon L.J."/>
            <person name="Sadzewicz L."/>
            <person name="Aluvathingal J."/>
            <person name="Nadendla S."/>
            <person name="Voskania-kordi A."/>
            <person name="Simonyan V."/>
            <person name="Patel J."/>
            <person name="Shawar R.M."/>
        </authorList>
    </citation>
    <scope>NUCLEOTIDE SEQUENCE [LARGE SCALE GENOMIC DNA]</scope>
    <source>
        <strain evidence="2 3">AR_0356</strain>
    </source>
</reference>
<accession>A0A2R3IQU2</accession>
<evidence type="ECO:0008006" key="4">
    <source>
        <dbReference type="Google" id="ProtNLM"/>
    </source>
</evidence>
<feature type="signal peptide" evidence="1">
    <location>
        <begin position="1"/>
        <end position="24"/>
    </location>
</feature>
<keyword evidence="3" id="KW-1185">Reference proteome</keyword>
<name>A0A2R3IQU2_9PSED</name>